<protein>
    <submittedName>
        <fullName evidence="1">Deoxynucleoside kinase</fullName>
    </submittedName>
</protein>
<sequence length="271" mass="32032">MYQISLNGLDGSGKTTQYSLLKKNFYYAYFSNDISKYNVFPSLKGDDFFRWWFLDSSLDEFCNSIYKGIRLRNDDSLNQQKNIVFNDKGVFTFDCRILANFLLRGYTMENINCSIKKYKSKYAIENEDLSVFLNIPDTSKLSARRKSRNVDSQNSYDDYYEQYQKRLLEVTNDSLRQSNIKLINANDEIENVFKNLLNLFIDNGQQFIFVSGVSESGKSTASEYLSMKLSNAAHVKMRDISDELYRNSNSKEEKYIWMREQEKYSPYKFWF</sequence>
<gene>
    <name evidence="1" type="ORF">IAB27_08225</name>
</gene>
<keyword evidence="1" id="KW-0808">Transferase</keyword>
<dbReference type="SUPFAM" id="SSF52540">
    <property type="entry name" value="P-loop containing nucleoside triphosphate hydrolases"/>
    <property type="match status" value="1"/>
</dbReference>
<dbReference type="AlphaFoldDB" id="A0A9D1CZE9"/>
<evidence type="ECO:0000313" key="1">
    <source>
        <dbReference type="EMBL" id="HIQ91579.1"/>
    </source>
</evidence>
<reference evidence="1" key="2">
    <citation type="journal article" date="2021" name="PeerJ">
        <title>Extensive microbial diversity within the chicken gut microbiome revealed by metagenomics and culture.</title>
        <authorList>
            <person name="Gilroy R."/>
            <person name="Ravi A."/>
            <person name="Getino M."/>
            <person name="Pursley I."/>
            <person name="Horton D.L."/>
            <person name="Alikhan N.F."/>
            <person name="Baker D."/>
            <person name="Gharbi K."/>
            <person name="Hall N."/>
            <person name="Watson M."/>
            <person name="Adriaenssens E.M."/>
            <person name="Foster-Nyarko E."/>
            <person name="Jarju S."/>
            <person name="Secka A."/>
            <person name="Antonio M."/>
            <person name="Oren A."/>
            <person name="Chaudhuri R.R."/>
            <person name="La Ragione R."/>
            <person name="Hildebrand F."/>
            <person name="Pallen M.J."/>
        </authorList>
    </citation>
    <scope>NUCLEOTIDE SEQUENCE</scope>
    <source>
        <strain evidence="1">CHK147-3167</strain>
    </source>
</reference>
<organism evidence="1 2">
    <name type="scientific">Candidatus Coprosoma intestinipullorum</name>
    <dbReference type="NCBI Taxonomy" id="2840752"/>
    <lineage>
        <taxon>Bacteria</taxon>
        <taxon>Bacillati</taxon>
        <taxon>Bacillota</taxon>
        <taxon>Bacillota incertae sedis</taxon>
        <taxon>Candidatus Coprosoma</taxon>
    </lineage>
</organism>
<name>A0A9D1CZE9_9FIRM</name>
<proteinExistence type="predicted"/>
<dbReference type="InterPro" id="IPR027417">
    <property type="entry name" value="P-loop_NTPase"/>
</dbReference>
<comment type="caution">
    <text evidence="1">The sequence shown here is derived from an EMBL/GenBank/DDBJ whole genome shotgun (WGS) entry which is preliminary data.</text>
</comment>
<dbReference type="Proteomes" id="UP000886786">
    <property type="component" value="Unassembled WGS sequence"/>
</dbReference>
<accession>A0A9D1CZE9</accession>
<dbReference type="Gene3D" id="3.40.50.300">
    <property type="entry name" value="P-loop containing nucleotide triphosphate hydrolases"/>
    <property type="match status" value="1"/>
</dbReference>
<dbReference type="GO" id="GO:0016301">
    <property type="term" value="F:kinase activity"/>
    <property type="evidence" value="ECO:0007669"/>
    <property type="project" value="UniProtKB-KW"/>
</dbReference>
<keyword evidence="1" id="KW-0418">Kinase</keyword>
<feature type="non-terminal residue" evidence="1">
    <location>
        <position position="271"/>
    </location>
</feature>
<dbReference type="EMBL" id="DVFV01000141">
    <property type="protein sequence ID" value="HIQ91579.1"/>
    <property type="molecule type" value="Genomic_DNA"/>
</dbReference>
<evidence type="ECO:0000313" key="2">
    <source>
        <dbReference type="Proteomes" id="UP000886786"/>
    </source>
</evidence>
<reference evidence="1" key="1">
    <citation type="submission" date="2020-10" db="EMBL/GenBank/DDBJ databases">
        <authorList>
            <person name="Gilroy R."/>
        </authorList>
    </citation>
    <scope>NUCLEOTIDE SEQUENCE</scope>
    <source>
        <strain evidence="1">CHK147-3167</strain>
    </source>
</reference>